<gene>
    <name evidence="12" type="ORF">AWRI3580_g3843</name>
</gene>
<dbReference type="InterPro" id="IPR013763">
    <property type="entry name" value="Cyclin-like_dom"/>
</dbReference>
<evidence type="ECO:0000256" key="2">
    <source>
        <dbReference type="ARBA" id="ARBA00013932"/>
    </source>
</evidence>
<keyword evidence="9" id="KW-0862">Zinc</keyword>
<dbReference type="GO" id="GO:0017025">
    <property type="term" value="F:TBP-class protein binding"/>
    <property type="evidence" value="ECO:0007669"/>
    <property type="project" value="InterPro"/>
</dbReference>
<evidence type="ECO:0000256" key="1">
    <source>
        <dbReference type="ARBA" id="ARBA00010857"/>
    </source>
</evidence>
<dbReference type="InterPro" id="IPR000812">
    <property type="entry name" value="TFIIB"/>
</dbReference>
<evidence type="ECO:0000256" key="3">
    <source>
        <dbReference type="ARBA" id="ARBA00022737"/>
    </source>
</evidence>
<evidence type="ECO:0000259" key="11">
    <source>
        <dbReference type="PROSITE" id="PS51134"/>
    </source>
</evidence>
<evidence type="ECO:0000256" key="7">
    <source>
        <dbReference type="ARBA" id="ARBA00056616"/>
    </source>
</evidence>
<sequence length="360" mass="39912">MKPVNHLSLMNQYTSTTPQQTSKLNVVKKGPNLNIVISCPECKVYPPKIVERFSEGDIVCALCGLVLSDRIVDTRSEWRTFTNDEQSGDDPSRVGEASNPLLDGSQLSTRISAKTVGGDLKAIRDLNRTQSKSVVDRKDTDLQQAYNKLNLMCDAADLPKIVKDCAKEVYKLCFEDKLLKGRPQEAIMASVILIGCRRAKVGRSFKEILSLTSIKKKEIYKTFGIIKNILKIKNDTMFANIDTTNLSSGQTTAETFIPRFCSHLGLTVKVANCAEFIAKSSKDIQVLAGKSPITIAAASIYMAILLFKANVTLNEISQTLQVTEGTIKSGYKTLYEHKDFLNTFEMIKRSELTIESLPVP</sequence>
<dbReference type="InterPro" id="IPR036915">
    <property type="entry name" value="Cyclin-like_sf"/>
</dbReference>
<comment type="caution">
    <text evidence="12">The sequence shown here is derived from an EMBL/GenBank/DDBJ whole genome shotgun (WGS) entry which is preliminary data.</text>
</comment>
<comment type="subunit">
    <text evidence="8">Associates with TFIID-IIA (DA complex) to form TFIID-IIA-IIB (DAB-complex) which is then recognized by polymerase II.</text>
</comment>
<dbReference type="Proteomes" id="UP000095358">
    <property type="component" value="Unassembled WGS sequence"/>
</dbReference>
<feature type="region of interest" description="Disordered" evidence="10">
    <location>
        <begin position="81"/>
        <end position="101"/>
    </location>
</feature>
<dbReference type="Pfam" id="PF08271">
    <property type="entry name" value="Zn_Ribbon_TF"/>
    <property type="match status" value="1"/>
</dbReference>
<keyword evidence="5" id="KW-0804">Transcription</keyword>
<proteinExistence type="inferred from homology"/>
<keyword evidence="4" id="KW-0805">Transcription regulation</keyword>
<dbReference type="STRING" id="29833.A0A1E5R572"/>
<dbReference type="Gene3D" id="1.10.472.170">
    <property type="match status" value="1"/>
</dbReference>
<name>A0A1E5R572_HANUV</name>
<dbReference type="GO" id="GO:0005634">
    <property type="term" value="C:nucleus"/>
    <property type="evidence" value="ECO:0007669"/>
    <property type="project" value="TreeGrafter"/>
</dbReference>
<dbReference type="OrthoDB" id="25790at2759"/>
<organism evidence="12 13">
    <name type="scientific">Hanseniaspora uvarum</name>
    <name type="common">Yeast</name>
    <name type="synonym">Kloeckera apiculata</name>
    <dbReference type="NCBI Taxonomy" id="29833"/>
    <lineage>
        <taxon>Eukaryota</taxon>
        <taxon>Fungi</taxon>
        <taxon>Dikarya</taxon>
        <taxon>Ascomycota</taxon>
        <taxon>Saccharomycotina</taxon>
        <taxon>Saccharomycetes</taxon>
        <taxon>Saccharomycodales</taxon>
        <taxon>Saccharomycodaceae</taxon>
        <taxon>Hanseniaspora</taxon>
    </lineage>
</organism>
<evidence type="ECO:0000256" key="10">
    <source>
        <dbReference type="SAM" id="MobiDB-lite"/>
    </source>
</evidence>
<dbReference type="VEuPathDB" id="FungiDB:AWRI3580_g3843"/>
<evidence type="ECO:0000256" key="9">
    <source>
        <dbReference type="PROSITE-ProRule" id="PRU00469"/>
    </source>
</evidence>
<accession>A0A1E5R572</accession>
<evidence type="ECO:0000313" key="13">
    <source>
        <dbReference type="Proteomes" id="UP000095358"/>
    </source>
</evidence>
<dbReference type="EMBL" id="LPNN01000010">
    <property type="protein sequence ID" value="OEJ81693.1"/>
    <property type="molecule type" value="Genomic_DNA"/>
</dbReference>
<dbReference type="GO" id="GO:0016251">
    <property type="term" value="F:RNA polymerase II general transcription initiation factor activity"/>
    <property type="evidence" value="ECO:0007669"/>
    <property type="project" value="TreeGrafter"/>
</dbReference>
<dbReference type="InterPro" id="IPR013150">
    <property type="entry name" value="TFIIB_cyclin"/>
</dbReference>
<dbReference type="Pfam" id="PF00382">
    <property type="entry name" value="TFIIB"/>
    <property type="match status" value="2"/>
</dbReference>
<evidence type="ECO:0000313" key="12">
    <source>
        <dbReference type="EMBL" id="OEJ81693.1"/>
    </source>
</evidence>
<keyword evidence="13" id="KW-1185">Reference proteome</keyword>
<keyword evidence="9" id="KW-0863">Zinc-finger</keyword>
<dbReference type="GO" id="GO:0003743">
    <property type="term" value="F:translation initiation factor activity"/>
    <property type="evidence" value="ECO:0007669"/>
    <property type="project" value="UniProtKB-KW"/>
</dbReference>
<protein>
    <recommendedName>
        <fullName evidence="2">Transcription initiation factor IIB</fullName>
    </recommendedName>
    <alternativeName>
        <fullName evidence="6">General transcription factor TFIIB</fullName>
    </alternativeName>
</protein>
<dbReference type="GO" id="GO:0097550">
    <property type="term" value="C:transcription preinitiation complex"/>
    <property type="evidence" value="ECO:0007669"/>
    <property type="project" value="TreeGrafter"/>
</dbReference>
<keyword evidence="3" id="KW-0677">Repeat</keyword>
<dbReference type="GO" id="GO:0008270">
    <property type="term" value="F:zinc ion binding"/>
    <property type="evidence" value="ECO:0007669"/>
    <property type="project" value="UniProtKB-KW"/>
</dbReference>
<dbReference type="GO" id="GO:0051123">
    <property type="term" value="P:RNA polymerase II preinitiation complex assembly"/>
    <property type="evidence" value="ECO:0007669"/>
    <property type="project" value="UniProtKB-ARBA"/>
</dbReference>
<feature type="domain" description="TFIIB-type" evidence="11">
    <location>
        <begin position="34"/>
        <end position="68"/>
    </location>
</feature>
<comment type="similarity">
    <text evidence="1">Belongs to the TFIIB family.</text>
</comment>
<dbReference type="PANTHER" id="PTHR11618:SF13">
    <property type="entry name" value="TRANSCRIPTION INITIATION FACTOR IIB"/>
    <property type="match status" value="1"/>
</dbReference>
<dbReference type="Gene3D" id="1.10.472.10">
    <property type="entry name" value="Cyclin-like"/>
    <property type="match status" value="1"/>
</dbReference>
<dbReference type="InterPro" id="IPR013137">
    <property type="entry name" value="Znf_TFIIB"/>
</dbReference>
<evidence type="ECO:0000256" key="6">
    <source>
        <dbReference type="ARBA" id="ARBA00031706"/>
    </source>
</evidence>
<dbReference type="SUPFAM" id="SSF47954">
    <property type="entry name" value="Cyclin-like"/>
    <property type="match status" value="2"/>
</dbReference>
<reference evidence="13" key="1">
    <citation type="journal article" date="2016" name="Genome Announc.">
        <title>Genome sequences of three species of Hanseniaspora isolated from spontaneous wine fermentations.</title>
        <authorList>
            <person name="Sternes P.R."/>
            <person name="Lee D."/>
            <person name="Kutyna D.R."/>
            <person name="Borneman A.R."/>
        </authorList>
    </citation>
    <scope>NUCLEOTIDE SEQUENCE [LARGE SCALE GENOMIC DNA]</scope>
    <source>
        <strain evidence="13">AWRI3580</strain>
    </source>
</reference>
<dbReference type="SUPFAM" id="SSF57783">
    <property type="entry name" value="Zinc beta-ribbon"/>
    <property type="match status" value="1"/>
</dbReference>
<dbReference type="PROSITE" id="PS00782">
    <property type="entry name" value="TFIIB"/>
    <property type="match status" value="1"/>
</dbReference>
<evidence type="ECO:0000256" key="5">
    <source>
        <dbReference type="ARBA" id="ARBA00023163"/>
    </source>
</evidence>
<dbReference type="AlphaFoldDB" id="A0A1E5R572"/>
<keyword evidence="12" id="KW-0396">Initiation factor</keyword>
<keyword evidence="9" id="KW-0479">Metal-binding</keyword>
<dbReference type="PANTHER" id="PTHR11618">
    <property type="entry name" value="TRANSCRIPTION INITIATION FACTOR IIB-RELATED"/>
    <property type="match status" value="1"/>
</dbReference>
<evidence type="ECO:0000256" key="8">
    <source>
        <dbReference type="ARBA" id="ARBA00066213"/>
    </source>
</evidence>
<comment type="function">
    <text evidence="7">General factor that plays a major role in the activation of eukaryotic genes transcribed by RNA polymerase II.</text>
</comment>
<evidence type="ECO:0000256" key="4">
    <source>
        <dbReference type="ARBA" id="ARBA00023015"/>
    </source>
</evidence>
<dbReference type="FunFam" id="1.10.472.170:FF:000001">
    <property type="entry name" value="Transcription initiation factor IIB"/>
    <property type="match status" value="1"/>
</dbReference>
<dbReference type="SMART" id="SM00385">
    <property type="entry name" value="CYCLIN"/>
    <property type="match status" value="2"/>
</dbReference>
<dbReference type="InterPro" id="IPR023486">
    <property type="entry name" value="TFIIB_CS"/>
</dbReference>
<dbReference type="PRINTS" id="PR00685">
    <property type="entry name" value="TIFACTORIIB"/>
</dbReference>
<dbReference type="PROSITE" id="PS51134">
    <property type="entry name" value="ZF_TFIIB"/>
    <property type="match status" value="1"/>
</dbReference>
<keyword evidence="12" id="KW-0648">Protein biosynthesis</keyword>
<dbReference type="CDD" id="cd20551">
    <property type="entry name" value="CYCLIN_TFIIB_rpt1"/>
    <property type="match status" value="1"/>
</dbReference>